<keyword evidence="3" id="KW-1185">Reference proteome</keyword>
<evidence type="ECO:0008006" key="4">
    <source>
        <dbReference type="Google" id="ProtNLM"/>
    </source>
</evidence>
<protein>
    <recommendedName>
        <fullName evidence="4">Intracellular proteinase inhibitor BsuPI domain-containing protein</fullName>
    </recommendedName>
</protein>
<evidence type="ECO:0000313" key="3">
    <source>
        <dbReference type="Proteomes" id="UP000483286"/>
    </source>
</evidence>
<proteinExistence type="predicted"/>
<dbReference type="AlphaFoldDB" id="A0A7C9HYQ3"/>
<organism evidence="2 3">
    <name type="scientific">Deinococcus arboris</name>
    <dbReference type="NCBI Taxonomy" id="2682977"/>
    <lineage>
        <taxon>Bacteria</taxon>
        <taxon>Thermotogati</taxon>
        <taxon>Deinococcota</taxon>
        <taxon>Deinococci</taxon>
        <taxon>Deinococcales</taxon>
        <taxon>Deinococcaceae</taxon>
        <taxon>Deinococcus</taxon>
    </lineage>
</organism>
<sequence>MLTLTVWKRLSLMGVVGGLLVGGQAEAVTTANRPALVQVFIPGVVEPGAQDSLLTVKVKGLESPGRFLLTGICQVRYTVFDRQGRALMMYPNQQTFCADVGLSVNTARGTWQTFKSPLSPIREAGLPPGKYLLLVQIVLIDTASGRALDLPAIVSNTANLWVR</sequence>
<dbReference type="EMBL" id="WQLB01000014">
    <property type="protein sequence ID" value="MVN87390.1"/>
    <property type="molecule type" value="Genomic_DNA"/>
</dbReference>
<feature type="signal peptide" evidence="1">
    <location>
        <begin position="1"/>
        <end position="27"/>
    </location>
</feature>
<gene>
    <name evidence="2" type="ORF">GO986_11485</name>
</gene>
<comment type="caution">
    <text evidence="2">The sequence shown here is derived from an EMBL/GenBank/DDBJ whole genome shotgun (WGS) entry which is preliminary data.</text>
</comment>
<dbReference type="RefSeq" id="WP_157459445.1">
    <property type="nucleotide sequence ID" value="NZ_WQLB01000014.1"/>
</dbReference>
<feature type="chain" id="PRO_5028800686" description="Intracellular proteinase inhibitor BsuPI domain-containing protein" evidence="1">
    <location>
        <begin position="28"/>
        <end position="163"/>
    </location>
</feature>
<evidence type="ECO:0000313" key="2">
    <source>
        <dbReference type="EMBL" id="MVN87390.1"/>
    </source>
</evidence>
<name>A0A7C9HYQ3_9DEIO</name>
<reference evidence="2 3" key="1">
    <citation type="submission" date="2019-12" db="EMBL/GenBank/DDBJ databases">
        <title>Deinococcus sp. HMF7620 Genome sequencing and assembly.</title>
        <authorList>
            <person name="Kang H."/>
            <person name="Kim H."/>
            <person name="Joh K."/>
        </authorList>
    </citation>
    <scope>NUCLEOTIDE SEQUENCE [LARGE SCALE GENOMIC DNA]</scope>
    <source>
        <strain evidence="2 3">HMF7620</strain>
    </source>
</reference>
<dbReference type="Proteomes" id="UP000483286">
    <property type="component" value="Unassembled WGS sequence"/>
</dbReference>
<accession>A0A7C9HYQ3</accession>
<keyword evidence="1" id="KW-0732">Signal</keyword>
<evidence type="ECO:0000256" key="1">
    <source>
        <dbReference type="SAM" id="SignalP"/>
    </source>
</evidence>